<gene>
    <name evidence="2" type="ORF">AB0763_15600</name>
</gene>
<sequence>MDILVMNRADVEQVANIHREAFVRQQDSELWLNCCLHAQPRMQLFVAKRGQHCLGYIIWNQKSGFRQNVVLELEQLAVSQAYRNQGVATTLIEQSLPQVEKVLNQRGAKIKHIMVTTRQDNQAQSLYQKTLGAKVESVLTDLYSANEVIMIARDVHIDV</sequence>
<dbReference type="Pfam" id="PF00583">
    <property type="entry name" value="Acetyltransf_1"/>
    <property type="match status" value="1"/>
</dbReference>
<dbReference type="Gene3D" id="3.40.630.30">
    <property type="match status" value="1"/>
</dbReference>
<proteinExistence type="predicted"/>
<dbReference type="EMBL" id="CP162602">
    <property type="protein sequence ID" value="XDK26466.1"/>
    <property type="molecule type" value="Genomic_DNA"/>
</dbReference>
<name>A0AB39HJJ9_9VIBR</name>
<keyword evidence="2" id="KW-0808">Transferase</keyword>
<keyword evidence="2" id="KW-0614">Plasmid</keyword>
<geneLocation type="plasmid" evidence="2">
    <name>p-HB236076</name>
</geneLocation>
<dbReference type="InterPro" id="IPR000182">
    <property type="entry name" value="GNAT_dom"/>
</dbReference>
<organism evidence="2">
    <name type="scientific">Vibrio sp. HB236076</name>
    <dbReference type="NCBI Taxonomy" id="3232307"/>
    <lineage>
        <taxon>Bacteria</taxon>
        <taxon>Pseudomonadati</taxon>
        <taxon>Pseudomonadota</taxon>
        <taxon>Gammaproteobacteria</taxon>
        <taxon>Vibrionales</taxon>
        <taxon>Vibrionaceae</taxon>
        <taxon>Vibrio</taxon>
    </lineage>
</organism>
<feature type="domain" description="N-acetyltransferase" evidence="1">
    <location>
        <begin position="1"/>
        <end position="155"/>
    </location>
</feature>
<keyword evidence="2" id="KW-0012">Acyltransferase</keyword>
<dbReference type="KEGG" id="vih:AB0763_15600"/>
<dbReference type="EC" id="2.3.-.-" evidence="2"/>
<evidence type="ECO:0000259" key="1">
    <source>
        <dbReference type="PROSITE" id="PS51186"/>
    </source>
</evidence>
<dbReference type="CDD" id="cd04301">
    <property type="entry name" value="NAT_SF"/>
    <property type="match status" value="1"/>
</dbReference>
<dbReference type="GO" id="GO:0016747">
    <property type="term" value="F:acyltransferase activity, transferring groups other than amino-acyl groups"/>
    <property type="evidence" value="ECO:0007669"/>
    <property type="project" value="InterPro"/>
</dbReference>
<protein>
    <submittedName>
        <fullName evidence="2">GNAT family N-acetyltransferase</fullName>
        <ecNumber evidence="2">2.3.-.-</ecNumber>
    </submittedName>
</protein>
<dbReference type="RefSeq" id="WP_368644143.1">
    <property type="nucleotide sequence ID" value="NZ_CP162602.1"/>
</dbReference>
<accession>A0AB39HJJ9</accession>
<dbReference type="SUPFAM" id="SSF55729">
    <property type="entry name" value="Acyl-CoA N-acyltransferases (Nat)"/>
    <property type="match status" value="1"/>
</dbReference>
<dbReference type="PROSITE" id="PS51186">
    <property type="entry name" value="GNAT"/>
    <property type="match status" value="1"/>
</dbReference>
<reference evidence="2" key="1">
    <citation type="submission" date="2024-07" db="EMBL/GenBank/DDBJ databases">
        <title>Genome Analysis of a Potential Novel Vibrio Species Secreting pH- and Thermo-stable Alginate Lyase and its Application in Producing Alginate Oligosaccharides.</title>
        <authorList>
            <person name="Huang H."/>
            <person name="Bao K."/>
        </authorList>
    </citation>
    <scope>NUCLEOTIDE SEQUENCE</scope>
    <source>
        <strain evidence="2">HB236076</strain>
        <plasmid evidence="2">p-HB236076</plasmid>
    </source>
</reference>
<dbReference type="InterPro" id="IPR016181">
    <property type="entry name" value="Acyl_CoA_acyltransferase"/>
</dbReference>
<evidence type="ECO:0000313" key="2">
    <source>
        <dbReference type="EMBL" id="XDK26466.1"/>
    </source>
</evidence>
<dbReference type="AlphaFoldDB" id="A0AB39HJJ9"/>